<dbReference type="EMBL" id="JADFUA010000002">
    <property type="protein sequence ID" value="MBE9608628.1"/>
    <property type="molecule type" value="Genomic_DNA"/>
</dbReference>
<dbReference type="RefSeq" id="WP_194115161.1">
    <property type="nucleotide sequence ID" value="NZ_JADFUA010000002.1"/>
</dbReference>
<evidence type="ECO:0008006" key="4">
    <source>
        <dbReference type="Google" id="ProtNLM"/>
    </source>
</evidence>
<feature type="transmembrane region" description="Helical" evidence="1">
    <location>
        <begin position="17"/>
        <end position="37"/>
    </location>
</feature>
<feature type="transmembrane region" description="Helical" evidence="1">
    <location>
        <begin position="43"/>
        <end position="64"/>
    </location>
</feature>
<dbReference type="Proteomes" id="UP000604481">
    <property type="component" value="Unassembled WGS sequence"/>
</dbReference>
<proteinExistence type="predicted"/>
<protein>
    <recommendedName>
        <fullName evidence="4">PH domain-containing protein</fullName>
    </recommendedName>
</protein>
<comment type="caution">
    <text evidence="2">The sequence shown here is derived from an EMBL/GenBank/DDBJ whole genome shotgun (WGS) entry which is preliminary data.</text>
</comment>
<evidence type="ECO:0000313" key="2">
    <source>
        <dbReference type="EMBL" id="MBE9608628.1"/>
    </source>
</evidence>
<name>A0A8J7FFW0_9NEIS</name>
<sequence>MTIPNTTHIYPARGKRILILVCAVLLGSAILAIGIGSDTPNQLARLAVLLMGGSCIAYPLLTILPQLLASTRPMLSLSGQGIQLRDGSLLNWHAVHSNQIIPVESDAGIVVGYRIEIRDLDGNVHAFGLPAIKPDTYSSLCLHYQRAARA</sequence>
<evidence type="ECO:0000313" key="3">
    <source>
        <dbReference type="Proteomes" id="UP000604481"/>
    </source>
</evidence>
<organism evidence="2 3">
    <name type="scientific">Chitinilyticum piscinae</name>
    <dbReference type="NCBI Taxonomy" id="2866724"/>
    <lineage>
        <taxon>Bacteria</taxon>
        <taxon>Pseudomonadati</taxon>
        <taxon>Pseudomonadota</taxon>
        <taxon>Betaproteobacteria</taxon>
        <taxon>Neisseriales</taxon>
        <taxon>Chitinibacteraceae</taxon>
        <taxon>Chitinilyticum</taxon>
    </lineage>
</organism>
<reference evidence="2 3" key="1">
    <citation type="submission" date="2020-10" db="EMBL/GenBank/DDBJ databases">
        <title>The genome sequence of Chitinilyticum litopenaei 4Y14.</title>
        <authorList>
            <person name="Liu Y."/>
        </authorList>
    </citation>
    <scope>NUCLEOTIDE SEQUENCE [LARGE SCALE GENOMIC DNA]</scope>
    <source>
        <strain evidence="2 3">4Y14</strain>
    </source>
</reference>
<keyword evidence="1" id="KW-0812">Transmembrane</keyword>
<keyword evidence="1" id="KW-1133">Transmembrane helix</keyword>
<accession>A0A8J7FFW0</accession>
<evidence type="ECO:0000256" key="1">
    <source>
        <dbReference type="SAM" id="Phobius"/>
    </source>
</evidence>
<gene>
    <name evidence="2" type="ORF">INR99_04630</name>
</gene>
<keyword evidence="1" id="KW-0472">Membrane</keyword>
<dbReference type="AlphaFoldDB" id="A0A8J7FFW0"/>
<keyword evidence="3" id="KW-1185">Reference proteome</keyword>